<keyword evidence="12" id="KW-1185">Reference proteome</keyword>
<evidence type="ECO:0000256" key="9">
    <source>
        <dbReference type="SAM" id="MobiDB-lite"/>
    </source>
</evidence>
<feature type="region of interest" description="Disordered" evidence="9">
    <location>
        <begin position="177"/>
        <end position="211"/>
    </location>
</feature>
<dbReference type="SUPFAM" id="SSF56672">
    <property type="entry name" value="DNA/RNA polymerases"/>
    <property type="match status" value="1"/>
</dbReference>
<evidence type="ECO:0000313" key="12">
    <source>
        <dbReference type="Proteomes" id="UP000006310"/>
    </source>
</evidence>
<feature type="domain" description="Reverse transcriptase RNase H-like" evidence="10">
    <location>
        <begin position="24"/>
        <end position="129"/>
    </location>
</feature>
<accession>J7S6J4</accession>
<dbReference type="GO" id="GO:0005634">
    <property type="term" value="C:nucleus"/>
    <property type="evidence" value="ECO:0007669"/>
    <property type="project" value="UniProtKB-SubCell"/>
</dbReference>
<keyword evidence="4" id="KW-0540">Nuclease</keyword>
<dbReference type="OMA" id="FYSIRFT"/>
<feature type="compositionally biased region" description="Polar residues" evidence="9">
    <location>
        <begin position="192"/>
        <end position="207"/>
    </location>
</feature>
<reference evidence="12" key="2">
    <citation type="submission" date="2012-08" db="EMBL/GenBank/DDBJ databases">
        <title>Genome sequence of Kazachstania naganishii.</title>
        <authorList>
            <person name="Gordon J.L."/>
            <person name="Armisen D."/>
            <person name="Proux-Wera E."/>
            <person name="OhEigeartaigh S.S."/>
            <person name="Byrne K.P."/>
            <person name="Wolfe K.H."/>
        </authorList>
    </citation>
    <scope>NUCLEOTIDE SEQUENCE [LARGE SCALE GENOMIC DNA]</scope>
    <source>
        <strain evidence="12">ATCC MYA-139 / BCRC 22969 / CBS 8797 / CCRC 22969 / KCTC 17520 / NBRC 10181 / NCYC 3082</strain>
    </source>
</reference>
<evidence type="ECO:0000256" key="4">
    <source>
        <dbReference type="ARBA" id="ARBA00022722"/>
    </source>
</evidence>
<evidence type="ECO:0000256" key="5">
    <source>
        <dbReference type="ARBA" id="ARBA00022759"/>
    </source>
</evidence>
<evidence type="ECO:0000256" key="3">
    <source>
        <dbReference type="ARBA" id="ARBA00022695"/>
    </source>
</evidence>
<dbReference type="RefSeq" id="XP_022464665.1">
    <property type="nucleotide sequence ID" value="XM_022608139.1"/>
</dbReference>
<dbReference type="KEGG" id="kng:KNAG_0E01570"/>
<proteinExistence type="predicted"/>
<sequence length="381" mass="44088">MFTNFNIIRRYIMDAIKLKPFNSQAPTMIFTDASFEGVGAMVCQPETINGSTQLLPIAFYSIRFTPRQKNYATVERELWAVLYTLEKARLFLLPEIIVYADNTSIVSIGRSEKHTTNRLTKYIELLHAYRITWKHIPGVKNVVADYLFRECLIDKPFLSDQTFDEHATFVEVNAVETTPVVEPEPDEENPAAKTQDSGQLEPNSDDISTADDDSEIIYRRPQDLPWTAVLSLKRIFMEKLDVLRQLAQVVRHFTCISDTLNYVDGTVLYYIITDNDYLQRATTLHNRFHASHRALKQMMFKKKWWNPNSDLLMLDIIRHCSQCEAYQKIHNLPAELPPIAKVPLFTRWNFDFAGPCLLDERAKYFIIAAEYVSKLCDNGIL</sequence>
<keyword evidence="2" id="KW-0808">Transferase</keyword>
<dbReference type="Gene3D" id="3.30.420.10">
    <property type="entry name" value="Ribonuclease H-like superfamily/Ribonuclease H"/>
    <property type="match status" value="1"/>
</dbReference>
<keyword evidence="7" id="KW-0695">RNA-directed DNA polymerase</keyword>
<dbReference type="InterPro" id="IPR036397">
    <property type="entry name" value="RNaseH_sf"/>
</dbReference>
<keyword evidence="8" id="KW-0539">Nucleus</keyword>
<dbReference type="AlphaFoldDB" id="J7S6J4"/>
<evidence type="ECO:0000256" key="1">
    <source>
        <dbReference type="ARBA" id="ARBA00004123"/>
    </source>
</evidence>
<dbReference type="CDD" id="cd09274">
    <property type="entry name" value="RNase_HI_RT_Ty3"/>
    <property type="match status" value="1"/>
</dbReference>
<evidence type="ECO:0000256" key="2">
    <source>
        <dbReference type="ARBA" id="ARBA00022679"/>
    </source>
</evidence>
<dbReference type="GO" id="GO:0016787">
    <property type="term" value="F:hydrolase activity"/>
    <property type="evidence" value="ECO:0007669"/>
    <property type="project" value="UniProtKB-KW"/>
</dbReference>
<dbReference type="GeneID" id="34526119"/>
<dbReference type="OrthoDB" id="4096693at2759"/>
<evidence type="ECO:0000256" key="6">
    <source>
        <dbReference type="ARBA" id="ARBA00022801"/>
    </source>
</evidence>
<evidence type="ECO:0000256" key="7">
    <source>
        <dbReference type="ARBA" id="ARBA00022918"/>
    </source>
</evidence>
<dbReference type="PANTHER" id="PTHR37984">
    <property type="entry name" value="PROTEIN CBG26694"/>
    <property type="match status" value="1"/>
</dbReference>
<dbReference type="STRING" id="1071383.J7S6J4"/>
<name>J7S6J4_HUIN7</name>
<protein>
    <recommendedName>
        <fullName evidence="10">Reverse transcriptase RNase H-like domain-containing protein</fullName>
    </recommendedName>
</protein>
<dbReference type="Proteomes" id="UP000006310">
    <property type="component" value="Chromosome 5"/>
</dbReference>
<dbReference type="eggNOG" id="KOG0017">
    <property type="taxonomic scope" value="Eukaryota"/>
</dbReference>
<reference evidence="11 12" key="1">
    <citation type="journal article" date="2011" name="Proc. Natl. Acad. Sci. U.S.A.">
        <title>Evolutionary erosion of yeast sex chromosomes by mating-type switching accidents.</title>
        <authorList>
            <person name="Gordon J.L."/>
            <person name="Armisen D."/>
            <person name="Proux-Wera E."/>
            <person name="Oheigeartaigh S.S."/>
            <person name="Byrne K.P."/>
            <person name="Wolfe K.H."/>
        </authorList>
    </citation>
    <scope>NUCLEOTIDE SEQUENCE [LARGE SCALE GENOMIC DNA]</scope>
    <source>
        <strain evidence="12">ATCC MYA-139 / BCRC 22969 / CBS 8797 / CCRC 22969 / KCTC 17520 / NBRC 10181 / NCYC 3082</strain>
    </source>
</reference>
<dbReference type="InterPro" id="IPR041373">
    <property type="entry name" value="RT_RNaseH"/>
</dbReference>
<dbReference type="PANTHER" id="PTHR37984:SF5">
    <property type="entry name" value="PROTEIN NYNRIN-LIKE"/>
    <property type="match status" value="1"/>
</dbReference>
<evidence type="ECO:0000259" key="10">
    <source>
        <dbReference type="Pfam" id="PF17917"/>
    </source>
</evidence>
<dbReference type="GO" id="GO:0003964">
    <property type="term" value="F:RNA-directed DNA polymerase activity"/>
    <property type="evidence" value="ECO:0007669"/>
    <property type="project" value="UniProtKB-KW"/>
</dbReference>
<keyword evidence="3" id="KW-0548">Nucleotidyltransferase</keyword>
<dbReference type="InterPro" id="IPR050951">
    <property type="entry name" value="Retrovirus_Pol_polyprotein"/>
</dbReference>
<dbReference type="GO" id="GO:0004519">
    <property type="term" value="F:endonuclease activity"/>
    <property type="evidence" value="ECO:0007669"/>
    <property type="project" value="UniProtKB-KW"/>
</dbReference>
<evidence type="ECO:0000256" key="8">
    <source>
        <dbReference type="ARBA" id="ARBA00023242"/>
    </source>
</evidence>
<dbReference type="Pfam" id="PF17917">
    <property type="entry name" value="RT_RNaseH"/>
    <property type="match status" value="1"/>
</dbReference>
<keyword evidence="6" id="KW-0378">Hydrolase</keyword>
<evidence type="ECO:0000313" key="11">
    <source>
        <dbReference type="EMBL" id="CCK70419.1"/>
    </source>
</evidence>
<organism evidence="11 12">
    <name type="scientific">Huiozyma naganishii (strain ATCC MYA-139 / BCRC 22969 / CBS 8797 / KCTC 17520 / NBRC 10181 / NCYC 3082 / Yp74L-3)</name>
    <name type="common">Yeast</name>
    <name type="synonym">Kazachstania naganishii</name>
    <dbReference type="NCBI Taxonomy" id="1071383"/>
    <lineage>
        <taxon>Eukaryota</taxon>
        <taxon>Fungi</taxon>
        <taxon>Dikarya</taxon>
        <taxon>Ascomycota</taxon>
        <taxon>Saccharomycotina</taxon>
        <taxon>Saccharomycetes</taxon>
        <taxon>Saccharomycetales</taxon>
        <taxon>Saccharomycetaceae</taxon>
        <taxon>Huiozyma</taxon>
    </lineage>
</organism>
<dbReference type="HOGENOM" id="CLU_009798_1_0_1"/>
<dbReference type="InterPro" id="IPR043502">
    <property type="entry name" value="DNA/RNA_pol_sf"/>
</dbReference>
<dbReference type="EMBL" id="HE978318">
    <property type="protein sequence ID" value="CCK70419.1"/>
    <property type="molecule type" value="Genomic_DNA"/>
</dbReference>
<gene>
    <name evidence="11" type="primary">KNAG0E01570</name>
    <name evidence="11" type="ordered locus">KNAG_0E01570</name>
</gene>
<comment type="subcellular location">
    <subcellularLocation>
        <location evidence="1">Nucleus</location>
    </subcellularLocation>
</comment>
<dbReference type="GO" id="GO:0003676">
    <property type="term" value="F:nucleic acid binding"/>
    <property type="evidence" value="ECO:0007669"/>
    <property type="project" value="InterPro"/>
</dbReference>
<keyword evidence="5" id="KW-0255">Endonuclease</keyword>